<evidence type="ECO:0000256" key="7">
    <source>
        <dbReference type="PIRSR" id="PIRSR000137-1"/>
    </source>
</evidence>
<dbReference type="EMBL" id="SEOQ01000634">
    <property type="protein sequence ID" value="TFY59193.1"/>
    <property type="molecule type" value="Genomic_DNA"/>
</dbReference>
<dbReference type="InterPro" id="IPR007867">
    <property type="entry name" value="GMC_OxRtase_C"/>
</dbReference>
<keyword evidence="3" id="KW-0285">Flavoprotein</keyword>
<feature type="domain" description="Glucose-methanol-choline oxidoreductase N-terminal" evidence="9">
    <location>
        <begin position="326"/>
        <end position="340"/>
    </location>
</feature>
<dbReference type="InterPro" id="IPR036188">
    <property type="entry name" value="FAD/NAD-bd_sf"/>
</dbReference>
<dbReference type="PIRSF" id="PIRSF000137">
    <property type="entry name" value="Alcohol_oxidase"/>
    <property type="match status" value="1"/>
</dbReference>
<dbReference type="Gene3D" id="3.50.50.60">
    <property type="entry name" value="FAD/NAD(P)-binding domain"/>
    <property type="match status" value="1"/>
</dbReference>
<accession>A0A4Y9YBT2</accession>
<feature type="active site" description="Proton donor" evidence="7">
    <location>
        <position position="586"/>
    </location>
</feature>
<evidence type="ECO:0000256" key="8">
    <source>
        <dbReference type="SAM" id="SignalP"/>
    </source>
</evidence>
<keyword evidence="5" id="KW-0274">FAD</keyword>
<dbReference type="PANTHER" id="PTHR11552">
    <property type="entry name" value="GLUCOSE-METHANOL-CHOLINE GMC OXIDOREDUCTASE"/>
    <property type="match status" value="1"/>
</dbReference>
<keyword evidence="6" id="KW-0560">Oxidoreductase</keyword>
<evidence type="ECO:0000313" key="11">
    <source>
        <dbReference type="Proteomes" id="UP000298327"/>
    </source>
</evidence>
<dbReference type="SUPFAM" id="SSF54373">
    <property type="entry name" value="FAD-linked reductases, C-terminal domain"/>
    <property type="match status" value="1"/>
</dbReference>
<evidence type="ECO:0000256" key="5">
    <source>
        <dbReference type="ARBA" id="ARBA00022827"/>
    </source>
</evidence>
<evidence type="ECO:0000256" key="4">
    <source>
        <dbReference type="ARBA" id="ARBA00022729"/>
    </source>
</evidence>
<dbReference type="Pfam" id="PF00732">
    <property type="entry name" value="GMC_oxred_N"/>
    <property type="match status" value="1"/>
</dbReference>
<dbReference type="OrthoDB" id="269227at2759"/>
<dbReference type="InterPro" id="IPR012132">
    <property type="entry name" value="GMC_OxRdtase"/>
</dbReference>
<keyword evidence="11" id="KW-1185">Reference proteome</keyword>
<comment type="cofactor">
    <cofactor evidence="1">
        <name>FAD</name>
        <dbReference type="ChEBI" id="CHEBI:57692"/>
    </cofactor>
</comment>
<gene>
    <name evidence="10" type="ORF">EVG20_g7881</name>
</gene>
<reference evidence="10 11" key="1">
    <citation type="submission" date="2019-02" db="EMBL/GenBank/DDBJ databases">
        <title>Genome sequencing of the rare red list fungi Dentipellis fragilis.</title>
        <authorList>
            <person name="Buettner E."/>
            <person name="Kellner H."/>
        </authorList>
    </citation>
    <scope>NUCLEOTIDE SEQUENCE [LARGE SCALE GENOMIC DNA]</scope>
    <source>
        <strain evidence="10 11">DSM 105465</strain>
    </source>
</reference>
<dbReference type="Proteomes" id="UP000298327">
    <property type="component" value="Unassembled WGS sequence"/>
</dbReference>
<comment type="caution">
    <text evidence="10">The sequence shown here is derived from an EMBL/GenBank/DDBJ whole genome shotgun (WGS) entry which is preliminary data.</text>
</comment>
<evidence type="ECO:0000313" key="10">
    <source>
        <dbReference type="EMBL" id="TFY59193.1"/>
    </source>
</evidence>
<feature type="active site" description="Proton acceptor" evidence="7">
    <location>
        <position position="629"/>
    </location>
</feature>
<dbReference type="SUPFAM" id="SSF51905">
    <property type="entry name" value="FAD/NAD(P)-binding domain"/>
    <property type="match status" value="1"/>
</dbReference>
<protein>
    <recommendedName>
        <fullName evidence="9">Glucose-methanol-choline oxidoreductase N-terminal domain-containing protein</fullName>
    </recommendedName>
</protein>
<dbReference type="PROSITE" id="PS00624">
    <property type="entry name" value="GMC_OXRED_2"/>
    <property type="match status" value="1"/>
</dbReference>
<dbReference type="InterPro" id="IPR000172">
    <property type="entry name" value="GMC_OxRdtase_N"/>
</dbReference>
<dbReference type="STRING" id="205917.A0A4Y9YBT2"/>
<evidence type="ECO:0000256" key="2">
    <source>
        <dbReference type="ARBA" id="ARBA00010790"/>
    </source>
</evidence>
<evidence type="ECO:0000256" key="6">
    <source>
        <dbReference type="ARBA" id="ARBA00023002"/>
    </source>
</evidence>
<dbReference type="AlphaFoldDB" id="A0A4Y9YBT2"/>
<name>A0A4Y9YBT2_9AGAM</name>
<evidence type="ECO:0000256" key="1">
    <source>
        <dbReference type="ARBA" id="ARBA00001974"/>
    </source>
</evidence>
<proteinExistence type="inferred from homology"/>
<keyword evidence="4 8" id="KW-0732">Signal</keyword>
<dbReference type="Gene3D" id="3.30.560.10">
    <property type="entry name" value="Glucose Oxidase, domain 3"/>
    <property type="match status" value="1"/>
</dbReference>
<comment type="similarity">
    <text evidence="2">Belongs to the GMC oxidoreductase family.</text>
</comment>
<sequence length="649" mass="68971">MLGLALSFLLAPSFVAQAVLGASSGSKSPCTSLPFPPSESDVSTFLDTKFDYIIVGGGTAGIPLAVRLAEDKSLHIGVIEAGSLRLGDPIINVPNFNGRALGNPTYDWDFVSINQANAAGRNFSVPRGKLFGGSSAINALAWNRASAPEYDAWNQFSRGNGWDWEGLLPSFKKSEEVSLKPKNPYPGITPAQAETAAADLPRIAGMDGPVVVSYSSIYPDVVSPVVETLNIMGIRTNPEPLNGNATGLYNTLESVDRQTGVRTYSAIGYYCDQPQKSNLKVLLGAQATKVLFKNTTSSLTAIGVQFTVGSTQYVVNAMKEVILSTGTIQTPQLLELSGIGNSTLLRSMNVSTLVDLPAVGENLQEHLFVGAQWQLKPGHLTFDILRNNLTFAAEQMALYNKTGQGWFANIDSTVIFLRLQDLVTPARFAELLQLFDASAAQAAPGSLQKMQYPIQRRWLEEGQIAISELAQASEGVIAPEAGQSYVFMLGGLSHPMSRGSVINSCLRQHIASNDPLAPPAIDFGYLSHDFDVQVLLDVLKYMQNIGTQQPFASDVAVQTTPAIDSGSQSDDALITYIRSTAAGGDHLIGTAALGPKGQGGVVDSSLKVYGTANLRVVDASIIPIQVAGHSQSSAYAIAEKAAAMIKAGK</sequence>
<dbReference type="GO" id="GO:0016614">
    <property type="term" value="F:oxidoreductase activity, acting on CH-OH group of donors"/>
    <property type="evidence" value="ECO:0007669"/>
    <property type="project" value="InterPro"/>
</dbReference>
<organism evidence="10 11">
    <name type="scientific">Dentipellis fragilis</name>
    <dbReference type="NCBI Taxonomy" id="205917"/>
    <lineage>
        <taxon>Eukaryota</taxon>
        <taxon>Fungi</taxon>
        <taxon>Dikarya</taxon>
        <taxon>Basidiomycota</taxon>
        <taxon>Agaricomycotina</taxon>
        <taxon>Agaricomycetes</taxon>
        <taxon>Russulales</taxon>
        <taxon>Hericiaceae</taxon>
        <taxon>Dentipellis</taxon>
    </lineage>
</organism>
<evidence type="ECO:0000256" key="3">
    <source>
        <dbReference type="ARBA" id="ARBA00022630"/>
    </source>
</evidence>
<dbReference type="GO" id="GO:0050660">
    <property type="term" value="F:flavin adenine dinucleotide binding"/>
    <property type="evidence" value="ECO:0007669"/>
    <property type="project" value="InterPro"/>
</dbReference>
<feature type="signal peptide" evidence="8">
    <location>
        <begin position="1"/>
        <end position="21"/>
    </location>
</feature>
<feature type="chain" id="PRO_5021287174" description="Glucose-methanol-choline oxidoreductase N-terminal domain-containing protein" evidence="8">
    <location>
        <begin position="22"/>
        <end position="649"/>
    </location>
</feature>
<evidence type="ECO:0000259" key="9">
    <source>
        <dbReference type="PROSITE" id="PS00624"/>
    </source>
</evidence>
<dbReference type="Pfam" id="PF05199">
    <property type="entry name" value="GMC_oxred_C"/>
    <property type="match status" value="1"/>
</dbReference>
<dbReference type="PANTHER" id="PTHR11552:SF201">
    <property type="entry name" value="GLUCOSE-METHANOL-CHOLINE OXIDOREDUCTASE N-TERMINAL DOMAIN-CONTAINING PROTEIN"/>
    <property type="match status" value="1"/>
</dbReference>